<keyword evidence="2" id="KW-1185">Reference proteome</keyword>
<gene>
    <name evidence="1" type="ORF">OSB04_024435</name>
</gene>
<sequence length="327" mass="38359">MIRRFNMDKAYMASTPMIGQSDDDEEVFGAGILYLSTIGAFMYLSDHIKDHQISIIDMYIGLLDQPWIWEFCGILARILVSCLVSDPNVSISYQGEWIGDRWVWKWSWCRAPRGRTLGDLVDLERGWEPDRGKRDSWGWDFDKENGFSVHRLRRLLVDLEGTNVGEGETLWASFLPKKVNRLKLGRLPTRVVLDKMGIDLDSLLCPRCGEGIEDLDHAFITYGEVKNLWSRVGNWWNKSVSGIESVVQLLQEDDDFLRKHKNKAWWVGVKWTFLYLVWSHRNRIVFENKKTSLTECFFKWQRIAYEWCCRRSKDAQLDWFGWLVGVS</sequence>
<proteinExistence type="predicted"/>
<evidence type="ECO:0000313" key="1">
    <source>
        <dbReference type="EMBL" id="KAJ9544728.1"/>
    </source>
</evidence>
<reference evidence="1" key="1">
    <citation type="submission" date="2023-03" db="EMBL/GenBank/DDBJ databases">
        <title>Chromosome-scale reference genome and RAD-based genetic map of yellow starthistle (Centaurea solstitialis) reveal putative structural variation and QTLs associated with invader traits.</title>
        <authorList>
            <person name="Reatini B."/>
            <person name="Cang F.A."/>
            <person name="Jiang Q."/>
            <person name="Mckibben M.T.W."/>
            <person name="Barker M.S."/>
            <person name="Rieseberg L.H."/>
            <person name="Dlugosch K.M."/>
        </authorList>
    </citation>
    <scope>NUCLEOTIDE SEQUENCE</scope>
    <source>
        <strain evidence="1">CAN-66</strain>
        <tissue evidence="1">Leaf</tissue>
    </source>
</reference>
<dbReference type="AlphaFoldDB" id="A0AA38STL2"/>
<organism evidence="1 2">
    <name type="scientific">Centaurea solstitialis</name>
    <name type="common">yellow star-thistle</name>
    <dbReference type="NCBI Taxonomy" id="347529"/>
    <lineage>
        <taxon>Eukaryota</taxon>
        <taxon>Viridiplantae</taxon>
        <taxon>Streptophyta</taxon>
        <taxon>Embryophyta</taxon>
        <taxon>Tracheophyta</taxon>
        <taxon>Spermatophyta</taxon>
        <taxon>Magnoliopsida</taxon>
        <taxon>eudicotyledons</taxon>
        <taxon>Gunneridae</taxon>
        <taxon>Pentapetalae</taxon>
        <taxon>asterids</taxon>
        <taxon>campanulids</taxon>
        <taxon>Asterales</taxon>
        <taxon>Asteraceae</taxon>
        <taxon>Carduoideae</taxon>
        <taxon>Cardueae</taxon>
        <taxon>Centaureinae</taxon>
        <taxon>Centaurea</taxon>
    </lineage>
</organism>
<accession>A0AA38STL2</accession>
<dbReference type="Proteomes" id="UP001172457">
    <property type="component" value="Chromosome 6"/>
</dbReference>
<protein>
    <recommendedName>
        <fullName evidence="3">Reverse transcriptase zinc-binding domain-containing protein</fullName>
    </recommendedName>
</protein>
<name>A0AA38STL2_9ASTR</name>
<evidence type="ECO:0008006" key="3">
    <source>
        <dbReference type="Google" id="ProtNLM"/>
    </source>
</evidence>
<evidence type="ECO:0000313" key="2">
    <source>
        <dbReference type="Proteomes" id="UP001172457"/>
    </source>
</evidence>
<comment type="caution">
    <text evidence="1">The sequence shown here is derived from an EMBL/GenBank/DDBJ whole genome shotgun (WGS) entry which is preliminary data.</text>
</comment>
<dbReference type="EMBL" id="JARYMX010000006">
    <property type="protein sequence ID" value="KAJ9544728.1"/>
    <property type="molecule type" value="Genomic_DNA"/>
</dbReference>